<dbReference type="GO" id="GO:0005874">
    <property type="term" value="C:microtubule"/>
    <property type="evidence" value="ECO:0007669"/>
    <property type="project" value="UniProtKB-KW"/>
</dbReference>
<reference evidence="9" key="3">
    <citation type="submission" date="2024-01" db="EMBL/GenBank/DDBJ databases">
        <authorList>
            <person name="Coelho M.A."/>
            <person name="David-Palma M."/>
            <person name="Shea T."/>
            <person name="Sun S."/>
            <person name="Cuomo C.A."/>
            <person name="Heitman J."/>
        </authorList>
    </citation>
    <scope>NUCLEOTIDE SEQUENCE</scope>
    <source>
        <strain evidence="9">CBS 7841</strain>
    </source>
</reference>
<dbReference type="InterPro" id="IPR041470">
    <property type="entry name" value="GCP_N"/>
</dbReference>
<gene>
    <name evidence="9" type="ORF">L203_103509</name>
</gene>
<organism evidence="9 10">
    <name type="scientific">Cryptococcus depauperatus CBS 7841</name>
    <dbReference type="NCBI Taxonomy" id="1295531"/>
    <lineage>
        <taxon>Eukaryota</taxon>
        <taxon>Fungi</taxon>
        <taxon>Dikarya</taxon>
        <taxon>Basidiomycota</taxon>
        <taxon>Agaricomycotina</taxon>
        <taxon>Tremellomycetes</taxon>
        <taxon>Tremellales</taxon>
        <taxon>Cryptococcaceae</taxon>
        <taxon>Cryptococcus</taxon>
    </lineage>
</organism>
<evidence type="ECO:0000259" key="8">
    <source>
        <dbReference type="Pfam" id="PF17681"/>
    </source>
</evidence>
<dbReference type="GO" id="GO:0051321">
    <property type="term" value="P:meiotic cell cycle"/>
    <property type="evidence" value="ECO:0007669"/>
    <property type="project" value="TreeGrafter"/>
</dbReference>
<dbReference type="Gene3D" id="1.20.120.1900">
    <property type="entry name" value="Gamma-tubulin complex, C-terminal domain"/>
    <property type="match status" value="1"/>
</dbReference>
<keyword evidence="10" id="KW-1185">Reference proteome</keyword>
<evidence type="ECO:0000313" key="9">
    <source>
        <dbReference type="EMBL" id="WVN88304.1"/>
    </source>
</evidence>
<name>A0AAJ8JTT1_9TREE</name>
<dbReference type="PANTHER" id="PTHR19302">
    <property type="entry name" value="GAMMA TUBULIN COMPLEX PROTEIN"/>
    <property type="match status" value="1"/>
</dbReference>
<dbReference type="InterPro" id="IPR040457">
    <property type="entry name" value="GCP_C"/>
</dbReference>
<dbReference type="InterPro" id="IPR007259">
    <property type="entry name" value="GCP"/>
</dbReference>
<comment type="subcellular location">
    <subcellularLocation>
        <location evidence="1">Cytoplasm</location>
        <location evidence="1">Cytoskeleton</location>
    </subcellularLocation>
</comment>
<dbReference type="PANTHER" id="PTHR19302:SF70">
    <property type="entry name" value="GAMMA-TUBULIN COMPLEX COMPONENT 6"/>
    <property type="match status" value="1"/>
</dbReference>
<dbReference type="GO" id="GO:0043015">
    <property type="term" value="F:gamma-tubulin binding"/>
    <property type="evidence" value="ECO:0007669"/>
    <property type="project" value="InterPro"/>
</dbReference>
<proteinExistence type="inferred from homology"/>
<dbReference type="GO" id="GO:0000278">
    <property type="term" value="P:mitotic cell cycle"/>
    <property type="evidence" value="ECO:0007669"/>
    <property type="project" value="TreeGrafter"/>
</dbReference>
<reference evidence="9" key="1">
    <citation type="submission" date="2016-06" db="EMBL/GenBank/DDBJ databases">
        <authorList>
            <person name="Cuomo C."/>
            <person name="Litvintseva A."/>
            <person name="Heitman J."/>
            <person name="Chen Y."/>
            <person name="Sun S."/>
            <person name="Springer D."/>
            <person name="Dromer F."/>
            <person name="Young S."/>
            <person name="Zeng Q."/>
            <person name="Chapman S."/>
            <person name="Gujja S."/>
            <person name="Saif S."/>
            <person name="Birren B."/>
        </authorList>
    </citation>
    <scope>NUCLEOTIDE SEQUENCE</scope>
    <source>
        <strain evidence="9">CBS 7841</strain>
    </source>
</reference>
<keyword evidence="5" id="KW-0206">Cytoskeleton</keyword>
<dbReference type="GO" id="GO:0000930">
    <property type="term" value="C:gamma-tubulin complex"/>
    <property type="evidence" value="ECO:0007669"/>
    <property type="project" value="UniProtKB-ARBA"/>
</dbReference>
<dbReference type="GO" id="GO:0051011">
    <property type="term" value="F:microtubule minus-end binding"/>
    <property type="evidence" value="ECO:0007669"/>
    <property type="project" value="TreeGrafter"/>
</dbReference>
<dbReference type="GO" id="GO:0031122">
    <property type="term" value="P:cytoplasmic microtubule organization"/>
    <property type="evidence" value="ECO:0007669"/>
    <property type="project" value="TreeGrafter"/>
</dbReference>
<feature type="domain" description="Gamma tubulin complex component C-terminal" evidence="7">
    <location>
        <begin position="620"/>
        <end position="1092"/>
    </location>
</feature>
<evidence type="ECO:0008006" key="11">
    <source>
        <dbReference type="Google" id="ProtNLM"/>
    </source>
</evidence>
<evidence type="ECO:0000256" key="5">
    <source>
        <dbReference type="ARBA" id="ARBA00023212"/>
    </source>
</evidence>
<dbReference type="GO" id="GO:0005816">
    <property type="term" value="C:spindle pole body"/>
    <property type="evidence" value="ECO:0007669"/>
    <property type="project" value="UniProtKB-ARBA"/>
</dbReference>
<keyword evidence="3" id="KW-0963">Cytoplasm</keyword>
<feature type="domain" description="Gamma tubulin complex component protein N-terminal" evidence="8">
    <location>
        <begin position="212"/>
        <end position="442"/>
    </location>
</feature>
<dbReference type="RefSeq" id="XP_066069004.1">
    <property type="nucleotide sequence ID" value="XM_066212907.1"/>
</dbReference>
<dbReference type="GO" id="GO:0007020">
    <property type="term" value="P:microtubule nucleation"/>
    <property type="evidence" value="ECO:0007669"/>
    <property type="project" value="InterPro"/>
</dbReference>
<feature type="region of interest" description="Disordered" evidence="6">
    <location>
        <begin position="471"/>
        <end position="511"/>
    </location>
</feature>
<evidence type="ECO:0000256" key="6">
    <source>
        <dbReference type="SAM" id="MobiDB-lite"/>
    </source>
</evidence>
<evidence type="ECO:0000259" key="7">
    <source>
        <dbReference type="Pfam" id="PF04130"/>
    </source>
</evidence>
<dbReference type="GO" id="GO:0000922">
    <property type="term" value="C:spindle pole"/>
    <property type="evidence" value="ECO:0007669"/>
    <property type="project" value="InterPro"/>
</dbReference>
<dbReference type="AlphaFoldDB" id="A0AAJ8JTT1"/>
<dbReference type="GO" id="GO:0051225">
    <property type="term" value="P:spindle assembly"/>
    <property type="evidence" value="ECO:0007669"/>
    <property type="project" value="TreeGrafter"/>
</dbReference>
<dbReference type="KEGG" id="cdep:91087720"/>
<dbReference type="Proteomes" id="UP000094043">
    <property type="component" value="Chromosome 4"/>
</dbReference>
<accession>A0AAJ8JTT1</accession>
<evidence type="ECO:0000256" key="2">
    <source>
        <dbReference type="ARBA" id="ARBA00010337"/>
    </source>
</evidence>
<keyword evidence="4" id="KW-0493">Microtubule</keyword>
<evidence type="ECO:0000256" key="4">
    <source>
        <dbReference type="ARBA" id="ARBA00022701"/>
    </source>
</evidence>
<protein>
    <recommendedName>
        <fullName evidence="11">Spindle pole body component</fullName>
    </recommendedName>
</protein>
<dbReference type="GeneID" id="91087720"/>
<evidence type="ECO:0000256" key="3">
    <source>
        <dbReference type="ARBA" id="ARBA00022490"/>
    </source>
</evidence>
<evidence type="ECO:0000256" key="1">
    <source>
        <dbReference type="ARBA" id="ARBA00004245"/>
    </source>
</evidence>
<dbReference type="EMBL" id="CP143787">
    <property type="protein sequence ID" value="WVN88304.1"/>
    <property type="molecule type" value="Genomic_DNA"/>
</dbReference>
<dbReference type="InterPro" id="IPR042241">
    <property type="entry name" value="GCP_C_sf"/>
</dbReference>
<reference evidence="9" key="2">
    <citation type="journal article" date="2022" name="Elife">
        <title>Obligate sexual reproduction of a homothallic fungus closely related to the Cryptococcus pathogenic species complex.</title>
        <authorList>
            <person name="Passer A.R."/>
            <person name="Clancey S.A."/>
            <person name="Shea T."/>
            <person name="David-Palma M."/>
            <person name="Averette A.F."/>
            <person name="Boekhout T."/>
            <person name="Porcel B.M."/>
            <person name="Nowrousian M."/>
            <person name="Cuomo C.A."/>
            <person name="Sun S."/>
            <person name="Heitman J."/>
            <person name="Coelho M.A."/>
        </authorList>
    </citation>
    <scope>NUCLEOTIDE SEQUENCE</scope>
    <source>
        <strain evidence="9">CBS 7841</strain>
    </source>
</reference>
<dbReference type="Pfam" id="PF04130">
    <property type="entry name" value="GCP_C_terminal"/>
    <property type="match status" value="1"/>
</dbReference>
<comment type="similarity">
    <text evidence="2">Belongs to the TUBGCP family.</text>
</comment>
<sequence>MTSSKPLFKLVTLPIDNQDVFTTFEIKLKPIEASFALPELDEKSTSSERLLKSLRNTPKRTVGNYESDQQTSVKDGCETNTVCKEPQGVQGTVWDTVAVEPTVDFSKTFKPLPTWDCIQNDQIPKQRTPFLSEKSAFTFDTVLNSLDPPSCTSGFKIHSAPILDSTSLLKLMMRSTLGTLTTDWLVWDKKKSRYTWDERGGRPLAIERLISRKLSESLLSIGTATRRLEIVINTHNAQPLTPTHHALLHGISTYLTYIKERLTNAVNQCLEEDLPNWNKWILITKNVRQLSEYLSQVVCWPLDSSSAQALPHRGSSLLSHLYSHLVSTLAVFPNQHHPVPIALAYLLGHSTGPFFNLLHSWLGLESLPDEEYADPTHQPWTDLGITRQLAGGRYEYKFYSRLMPAFIPNEAKQILFEAGKSMRILDEASKGQHPLCDNDWGLETKWLWGEEEGRSSTVRNHIRKVRKQIENWQHSHHSHQSQDSSLSMAGKLGARSRKERKEIPTNFRDSQLDRRRKVPKAEWTAEVERLSSLFSQSPGTHLTTFEPSHTTVESLVWAPIPLSSLHEFISRHSSSSFPLLPPTCPTLPLFISTNILSPLLAHATLISTSLVSLYLKDLHLLDHLDVLKAFWLGGDVGFLQRVGGALFGKDSAGAGEAVGLGKRARTRARLGLVQNEGGVGSANKAIHEAPEWGIGLGIGLSERSRWPPGGAELTYALRMTMMDEDLEKNGNGRKRAKDVWIGIEDRVLFAIRELPKEGGPGKRAKWLNPQAIEALDFLYLSYSPTPAISAIFSQTIMEKYQSIHNLLLRLLRVDLVLRTMYWDVVHQFEPFDEPLKFGVDSGLDRPSHARHSQQIERRTRSLFPKDTKVDRHLQLLRFKMTQFVNVYGRYVMDHAIKKWDVMRKRLGNLQKRVLGREDIIETDNVDDLLAEEYQQMDDDEETPTTIYQLRSIRSLILYHQLTLNRICTACLLGPQAGQQVTFKLLMVLFGLVLDLGKAIREVEMGLTGWEKGAEKIAEIGREWEEKEATFLHALERISLHTVSSKVYTTEVVDDTEQDLEILMAGERGTNDEAEHRVQIGIGTNDLQVLLLRLKPGRNLEGRRGRWQRDDQV</sequence>
<evidence type="ECO:0000313" key="10">
    <source>
        <dbReference type="Proteomes" id="UP000094043"/>
    </source>
</evidence>
<dbReference type="Pfam" id="PF17681">
    <property type="entry name" value="GCP_N_terminal"/>
    <property type="match status" value="1"/>
</dbReference>